<dbReference type="InterPro" id="IPR025852">
    <property type="entry name" value="SM_dom_ATX"/>
</dbReference>
<feature type="region of interest" description="Disordered" evidence="1">
    <location>
        <begin position="271"/>
        <end position="297"/>
    </location>
</feature>
<dbReference type="GO" id="GO:0010494">
    <property type="term" value="C:cytoplasmic stress granule"/>
    <property type="evidence" value="ECO:0007669"/>
    <property type="project" value="TreeGrafter"/>
</dbReference>
<dbReference type="Pfam" id="PF14438">
    <property type="entry name" value="SM-ATX"/>
    <property type="match status" value="1"/>
</dbReference>
<evidence type="ECO:0000259" key="2">
    <source>
        <dbReference type="Pfam" id="PF14438"/>
    </source>
</evidence>
<evidence type="ECO:0000313" key="4">
    <source>
        <dbReference type="Proteomes" id="UP001371456"/>
    </source>
</evidence>
<feature type="domain" description="Ataxin 2 SM" evidence="2">
    <location>
        <begin position="22"/>
        <end position="101"/>
    </location>
</feature>
<accession>A0AAN8YA99</accession>
<dbReference type="AlphaFoldDB" id="A0AAN8YA99"/>
<feature type="compositionally biased region" description="Polar residues" evidence="1">
    <location>
        <begin position="212"/>
        <end position="226"/>
    </location>
</feature>
<evidence type="ECO:0000256" key="1">
    <source>
        <dbReference type="SAM" id="MobiDB-lite"/>
    </source>
</evidence>
<protein>
    <recommendedName>
        <fullName evidence="2">Ataxin 2 SM domain-containing protein</fullName>
    </recommendedName>
</protein>
<organism evidence="3 4">
    <name type="scientific">Solanum bulbocastanum</name>
    <name type="common">Wild potato</name>
    <dbReference type="NCBI Taxonomy" id="147425"/>
    <lineage>
        <taxon>Eukaryota</taxon>
        <taxon>Viridiplantae</taxon>
        <taxon>Streptophyta</taxon>
        <taxon>Embryophyta</taxon>
        <taxon>Tracheophyta</taxon>
        <taxon>Spermatophyta</taxon>
        <taxon>Magnoliopsida</taxon>
        <taxon>eudicotyledons</taxon>
        <taxon>Gunneridae</taxon>
        <taxon>Pentapetalae</taxon>
        <taxon>asterids</taxon>
        <taxon>lamiids</taxon>
        <taxon>Solanales</taxon>
        <taxon>Solanaceae</taxon>
        <taxon>Solanoideae</taxon>
        <taxon>Solaneae</taxon>
        <taxon>Solanum</taxon>
    </lineage>
</organism>
<dbReference type="InterPro" id="IPR045117">
    <property type="entry name" value="ATXN2-like"/>
</dbReference>
<gene>
    <name evidence="3" type="ORF">RDI58_019045</name>
</gene>
<feature type="region of interest" description="Disordered" evidence="1">
    <location>
        <begin position="212"/>
        <end position="255"/>
    </location>
</feature>
<keyword evidence="4" id="KW-1185">Reference proteome</keyword>
<evidence type="ECO:0000313" key="3">
    <source>
        <dbReference type="EMBL" id="KAK6785590.1"/>
    </source>
</evidence>
<dbReference type="PANTHER" id="PTHR12854">
    <property type="entry name" value="ATAXIN 2-RELATED"/>
    <property type="match status" value="1"/>
</dbReference>
<comment type="caution">
    <text evidence="3">The sequence shown here is derived from an EMBL/GenBank/DDBJ whole genome shotgun (WGS) entry which is preliminary data.</text>
</comment>
<reference evidence="3 4" key="1">
    <citation type="submission" date="2024-02" db="EMBL/GenBank/DDBJ databases">
        <title>de novo genome assembly of Solanum bulbocastanum strain 11H21.</title>
        <authorList>
            <person name="Hosaka A.J."/>
        </authorList>
    </citation>
    <scope>NUCLEOTIDE SEQUENCE [LARGE SCALE GENOMIC DNA]</scope>
    <source>
        <tissue evidence="3">Young leaves</tissue>
    </source>
</reference>
<dbReference type="GO" id="GO:0003729">
    <property type="term" value="F:mRNA binding"/>
    <property type="evidence" value="ECO:0007669"/>
    <property type="project" value="TreeGrafter"/>
</dbReference>
<sequence length="537" mass="58303">MGCKKGGRFMPEEENGVGATLRDALLFTTMCITGLPVDVYIKDGAVYSGIFHTACVDDEYAIVLKRAKMIKKGSQEANVARGSLIETLVILSEDLVQVVAKGVMLSADSIQGHLDGDNARTVCSNITYPEYTKKEMKAPKSKVSTVDGEKASKERHVRNGLITKQSDRRESHESLRERTILEVQGSSSNVDVSVTQANTLENVTFITNLELSSNGISHGSPPLSSTKLDDRNNDRHSHEQQTLGKTPCLGPTSSSTPITSVSCVSSSSAPADLVPSRGSIHNASTKESKLNPGAKIFSPSTLQHRTVTPPVVPTMAYVPDSCPVVPVVTAEPEVEITPFAPHPSVPVKFVPYNNLAAGNGGLDVQYAQPTIGYMGSRTQPARYGSQYHHLQAATGYVHPNSQNVREITMQLRLSEAVYFVRLERKFCRRSCRVIEVMVGRLGPLVYMHPVSHDIVQSAAGFPQVSTRPLLIPHQVHPPKHQGSTAPQALQLYMAPPVITGLQQPFTIPSIPIAQASFPVMRPMQFPVPNGFVPNKFV</sequence>
<dbReference type="Proteomes" id="UP001371456">
    <property type="component" value="Unassembled WGS sequence"/>
</dbReference>
<dbReference type="EMBL" id="JBANQN010000007">
    <property type="protein sequence ID" value="KAK6785590.1"/>
    <property type="molecule type" value="Genomic_DNA"/>
</dbReference>
<dbReference type="GO" id="GO:0034063">
    <property type="term" value="P:stress granule assembly"/>
    <property type="evidence" value="ECO:0007669"/>
    <property type="project" value="TreeGrafter"/>
</dbReference>
<proteinExistence type="predicted"/>
<feature type="compositionally biased region" description="Basic and acidic residues" evidence="1">
    <location>
        <begin position="227"/>
        <end position="239"/>
    </location>
</feature>
<name>A0AAN8YA99_SOLBU</name>
<dbReference type="PANTHER" id="PTHR12854:SF12">
    <property type="entry name" value="POLYADENYLATE-BINDING PROTEIN INTERACTING PROTEIN"/>
    <property type="match status" value="1"/>
</dbReference>